<dbReference type="RefSeq" id="WP_145063312.1">
    <property type="nucleotide sequence ID" value="NZ_CP036287.1"/>
</dbReference>
<dbReference type="Proteomes" id="UP000316921">
    <property type="component" value="Chromosome"/>
</dbReference>
<sequence length="155" mass="17156">MDSHMPAPGPLHQRLGALTGHWAGPEHMQPSPWSPEPQTRRGAIRGRMLDGFFVITEYEQTDDSGAVTFRGHGVYSVDPETDECLMYWFDSMGGKGGTARGGFDGNRLVFENSSPMGKHRYAYTFEDGLTVFEMAMAPEGGEWTTLMRGEYAAVD</sequence>
<protein>
    <recommendedName>
        <fullName evidence="4">DUF1579 domain-containing protein</fullName>
    </recommendedName>
</protein>
<dbReference type="InterPro" id="IPR011473">
    <property type="entry name" value="DUF1579"/>
</dbReference>
<evidence type="ECO:0000256" key="1">
    <source>
        <dbReference type="SAM" id="MobiDB-lite"/>
    </source>
</evidence>
<organism evidence="2 3">
    <name type="scientific">Engelhardtia mirabilis</name>
    <dbReference type="NCBI Taxonomy" id="2528011"/>
    <lineage>
        <taxon>Bacteria</taxon>
        <taxon>Pseudomonadati</taxon>
        <taxon>Planctomycetota</taxon>
        <taxon>Planctomycetia</taxon>
        <taxon>Planctomycetia incertae sedis</taxon>
        <taxon>Engelhardtia</taxon>
    </lineage>
</organism>
<dbReference type="AlphaFoldDB" id="A0A518BGI8"/>
<reference evidence="2 3" key="1">
    <citation type="submission" date="2019-02" db="EMBL/GenBank/DDBJ databases">
        <title>Deep-cultivation of Planctomycetes and their phenomic and genomic characterization uncovers novel biology.</title>
        <authorList>
            <person name="Wiegand S."/>
            <person name="Jogler M."/>
            <person name="Boedeker C."/>
            <person name="Pinto D."/>
            <person name="Vollmers J."/>
            <person name="Rivas-Marin E."/>
            <person name="Kohn T."/>
            <person name="Peeters S.H."/>
            <person name="Heuer A."/>
            <person name="Rast P."/>
            <person name="Oberbeckmann S."/>
            <person name="Bunk B."/>
            <person name="Jeske O."/>
            <person name="Meyerdierks A."/>
            <person name="Storesund J.E."/>
            <person name="Kallscheuer N."/>
            <person name="Luecker S."/>
            <person name="Lage O.M."/>
            <person name="Pohl T."/>
            <person name="Merkel B.J."/>
            <person name="Hornburger P."/>
            <person name="Mueller R.-W."/>
            <person name="Bruemmer F."/>
            <person name="Labrenz M."/>
            <person name="Spormann A.M."/>
            <person name="Op den Camp H."/>
            <person name="Overmann J."/>
            <person name="Amann R."/>
            <person name="Jetten M.S.M."/>
            <person name="Mascher T."/>
            <person name="Medema M.H."/>
            <person name="Devos D.P."/>
            <person name="Kaster A.-K."/>
            <person name="Ovreas L."/>
            <person name="Rohde M."/>
            <person name="Galperin M.Y."/>
            <person name="Jogler C."/>
        </authorList>
    </citation>
    <scope>NUCLEOTIDE SEQUENCE [LARGE SCALE GENOMIC DNA]</scope>
    <source>
        <strain evidence="2 3">Pla133</strain>
    </source>
</reference>
<dbReference type="Pfam" id="PF07617">
    <property type="entry name" value="DUF1579"/>
    <property type="match status" value="1"/>
</dbReference>
<feature type="region of interest" description="Disordered" evidence="1">
    <location>
        <begin position="1"/>
        <end position="40"/>
    </location>
</feature>
<gene>
    <name evidence="2" type="ORF">Pla133_11460</name>
</gene>
<dbReference type="KEGG" id="pbap:Pla133_11460"/>
<keyword evidence="3" id="KW-1185">Reference proteome</keyword>
<accession>A0A518BGI8</accession>
<evidence type="ECO:0000313" key="2">
    <source>
        <dbReference type="EMBL" id="QDU66080.1"/>
    </source>
</evidence>
<proteinExistence type="predicted"/>
<name>A0A518BGI8_9BACT</name>
<dbReference type="EMBL" id="CP036287">
    <property type="protein sequence ID" value="QDU66080.1"/>
    <property type="molecule type" value="Genomic_DNA"/>
</dbReference>
<evidence type="ECO:0008006" key="4">
    <source>
        <dbReference type="Google" id="ProtNLM"/>
    </source>
</evidence>
<evidence type="ECO:0000313" key="3">
    <source>
        <dbReference type="Proteomes" id="UP000316921"/>
    </source>
</evidence>